<dbReference type="Gene3D" id="1.20.1440.60">
    <property type="entry name" value="23S rRNA-intervening sequence"/>
    <property type="match status" value="1"/>
</dbReference>
<name>A0A0G1MPB1_9BACT</name>
<dbReference type="InterPro" id="IPR036583">
    <property type="entry name" value="23S_rRNA_IVS_sf"/>
</dbReference>
<reference evidence="2 3" key="1">
    <citation type="journal article" date="2015" name="Nature">
        <title>rRNA introns, odd ribosomes, and small enigmatic genomes across a large radiation of phyla.</title>
        <authorList>
            <person name="Brown C.T."/>
            <person name="Hug L.A."/>
            <person name="Thomas B.C."/>
            <person name="Sharon I."/>
            <person name="Castelle C.J."/>
            <person name="Singh A."/>
            <person name="Wilkins M.J."/>
            <person name="Williams K.H."/>
            <person name="Banfield J.F."/>
        </authorList>
    </citation>
    <scope>NUCLEOTIDE SEQUENCE [LARGE SCALE GENOMIC DNA]</scope>
</reference>
<evidence type="ECO:0000313" key="2">
    <source>
        <dbReference type="EMBL" id="KKT82612.1"/>
    </source>
</evidence>
<organism evidence="2 3">
    <name type="scientific">Candidatus Giovannonibacteria bacterium GW2011_GWC2_44_9</name>
    <dbReference type="NCBI Taxonomy" id="1618658"/>
    <lineage>
        <taxon>Bacteria</taxon>
        <taxon>Candidatus Giovannoniibacteriota</taxon>
    </lineage>
</organism>
<dbReference type="CDD" id="cd16376">
    <property type="entry name" value="Avd_like"/>
    <property type="match status" value="1"/>
</dbReference>
<evidence type="ECO:0000313" key="3">
    <source>
        <dbReference type="Proteomes" id="UP000033915"/>
    </source>
</evidence>
<proteinExistence type="predicted"/>
<comment type="caution">
    <text evidence="2">The sequence shown here is derived from an EMBL/GenBank/DDBJ whole genome shotgun (WGS) entry which is preliminary data.</text>
</comment>
<dbReference type="EMBL" id="LCJT01000038">
    <property type="protein sequence ID" value="KKT82612.1"/>
    <property type="molecule type" value="Genomic_DNA"/>
</dbReference>
<protein>
    <recommendedName>
        <fullName evidence="1">bAvd-like domain-containing protein</fullName>
    </recommendedName>
</protein>
<accession>A0A0G1MPB1</accession>
<feature type="domain" description="bAvd-like" evidence="1">
    <location>
        <begin position="33"/>
        <end position="123"/>
    </location>
</feature>
<evidence type="ECO:0000259" key="1">
    <source>
        <dbReference type="Pfam" id="PF22296"/>
    </source>
</evidence>
<dbReference type="Pfam" id="PF22296">
    <property type="entry name" value="bAvd"/>
    <property type="match status" value="1"/>
</dbReference>
<gene>
    <name evidence="2" type="ORF">UW81_C0038G0004</name>
</gene>
<dbReference type="AlphaFoldDB" id="A0A0G1MPB1"/>
<dbReference type="InterPro" id="IPR055360">
    <property type="entry name" value="bAvd"/>
</dbReference>
<dbReference type="Proteomes" id="UP000033915">
    <property type="component" value="Unassembled WGS sequence"/>
</dbReference>
<sequence>MENMIRRSVYSLSLGDASILNRIKEGYLFWMNISPHIAKGARYTIGARIENKFLDLLESAYIAYFTEKEKKAEKIVECILATDLLKFLIATAWEGKLISDKQCEGVAFKLEEIGKMLGGWKRSLTNPEKKNRTV</sequence>